<protein>
    <recommendedName>
        <fullName evidence="9">tRNA(Met) cytidine acetyltransferase TmcA</fullName>
        <ecNumber evidence="9">2.3.1.193</ecNumber>
    </recommendedName>
</protein>
<proteinExistence type="inferred from homology"/>
<feature type="binding site" evidence="9">
    <location>
        <begin position="435"/>
        <end position="437"/>
    </location>
    <ligand>
        <name>acetyl-CoA</name>
        <dbReference type="ChEBI" id="CHEBI:57288"/>
    </ligand>
</feature>
<keyword evidence="1 9" id="KW-0963">Cytoplasm</keyword>
<dbReference type="GO" id="GO:0005524">
    <property type="term" value="F:ATP binding"/>
    <property type="evidence" value="ECO:0007669"/>
    <property type="project" value="UniProtKB-UniRule"/>
</dbReference>
<dbReference type="PROSITE" id="PS51186">
    <property type="entry name" value="GNAT"/>
    <property type="match status" value="1"/>
</dbReference>
<accession>A0A1T4NMX8</accession>
<dbReference type="InterPro" id="IPR024914">
    <property type="entry name" value="tRNA_acetyltr_TmcA"/>
</dbReference>
<dbReference type="InterPro" id="IPR013562">
    <property type="entry name" value="TmcA/NAT10_N"/>
</dbReference>
<dbReference type="Gene3D" id="3.40.630.30">
    <property type="match status" value="1"/>
</dbReference>
<dbReference type="GO" id="GO:0005737">
    <property type="term" value="C:cytoplasm"/>
    <property type="evidence" value="ECO:0007669"/>
    <property type="project" value="UniProtKB-SubCell"/>
</dbReference>
<evidence type="ECO:0000256" key="1">
    <source>
        <dbReference type="ARBA" id="ARBA00022490"/>
    </source>
</evidence>
<comment type="function">
    <text evidence="9">Catalyzes the formation of N(4)-acetylcytidine (ac(4)C) at the wobble position of tRNA(Met), by using acetyl-CoA as an acetyl donor and ATP (or GTP).</text>
</comment>
<reference evidence="12" key="1">
    <citation type="submission" date="2017-02" db="EMBL/GenBank/DDBJ databases">
        <authorList>
            <person name="Varghese N."/>
            <person name="Submissions S."/>
        </authorList>
    </citation>
    <scope>NUCLEOTIDE SEQUENCE [LARGE SCALE GENOMIC DNA]</scope>
    <source>
        <strain evidence="12">DSM 19608</strain>
    </source>
</reference>
<evidence type="ECO:0000256" key="4">
    <source>
        <dbReference type="ARBA" id="ARBA00022694"/>
    </source>
</evidence>
<keyword evidence="6 9" id="KW-0067">ATP-binding</keyword>
<gene>
    <name evidence="9" type="primary">tmcA</name>
    <name evidence="11" type="ORF">SAMN02745782_01379</name>
</gene>
<dbReference type="SUPFAM" id="SSF55729">
    <property type="entry name" value="Acyl-CoA N-acyltransferases (Nat)"/>
    <property type="match status" value="1"/>
</dbReference>
<dbReference type="Gene3D" id="1.20.120.890">
    <property type="entry name" value="tRNA(Met) cytidine acetyltransferase, tail domain"/>
    <property type="match status" value="1"/>
</dbReference>
<feature type="binding site" evidence="9">
    <location>
        <position position="290"/>
    </location>
    <ligand>
        <name>ATP</name>
        <dbReference type="ChEBI" id="CHEBI:30616"/>
    </ligand>
</feature>
<feature type="binding site" evidence="9">
    <location>
        <position position="472"/>
    </location>
    <ligand>
        <name>acetyl-CoA</name>
        <dbReference type="ChEBI" id="CHEBI:57288"/>
    </ligand>
</feature>
<dbReference type="Pfam" id="PF13718">
    <property type="entry name" value="GNAT_acetyltr_2"/>
    <property type="match status" value="2"/>
</dbReference>
<dbReference type="EMBL" id="FUXB01000006">
    <property type="protein sequence ID" value="SJZ80406.1"/>
    <property type="molecule type" value="Genomic_DNA"/>
</dbReference>
<sequence length="640" mass="72762">MLKQGISLLDNPMIVQLGGPTLFPDLGQTVAYNQGQRLLGQECDVLICDCSDGWDANSFSAALGTLIGGGLLFILGHDEFEQTADKRWLTRAFHQLLVINEQEWPSIPEVGLVNKPNEFAQQNLAVEQVVRTVEGHRKRPLILTADRGRGKSSALGMAAARLMQSRSLSIIVTAPTLAAIAPVFDFAQRALPFVRTSKGFLGYQRSELRYLPPDEIQRYRPSCDLLLVDEAAALPLSFLQFFVEHYHRSVFSTTIHGYEGCGRGFTLKFQHWLKQVRPQMRSLHLDQPIRWAEGDPIEAWHRQTFLLNDELELEIEDKNDEEVLYHSVTKQELLDQPEVLSAVFSLLVNAHYQTSPNDLFHLLADDNVQLFIARQQQRYVACLLAVREGQLDAELIKQVQWGNRRPKGHLAPITIANQLGISQAAYQSCWRVMRIAVHPVKQNQGLGSALLHHFIEQYPCDYLATSFGATAELIHFWQKNDFYPIKMGSHRDQASGCYSVLMAYSQRSEWLDKARRQLALYLRYALKDSLQELEPKVVRALLKEIKSAGHESNTYPEALIAHYALGGANYESVAVWIEQWLLEMMNIDQVSDVLIAKVLQQHSWQSCALRYGYTGRKQIEQYLRGELTELIANLQCKPKR</sequence>
<dbReference type="GO" id="GO:0002101">
    <property type="term" value="P:tRNA wobble cytosine modification"/>
    <property type="evidence" value="ECO:0007669"/>
    <property type="project" value="UniProtKB-UniRule"/>
</dbReference>
<dbReference type="HAMAP" id="MF_01886">
    <property type="entry name" value="tRNA_acetyltr_TmcA"/>
    <property type="match status" value="1"/>
</dbReference>
<comment type="catalytic activity">
    <reaction evidence="9">
        <text>cytidine(34) in elongator tRNA(Met) + acetyl-CoA + ATP + H2O = N(4)-acetylcytidine(34) in elongator tRNA(Met) + ADP + phosphate + CoA + H(+)</text>
        <dbReference type="Rhea" id="RHEA:43788"/>
        <dbReference type="Rhea" id="RHEA-COMP:10693"/>
        <dbReference type="Rhea" id="RHEA-COMP:10694"/>
        <dbReference type="ChEBI" id="CHEBI:15377"/>
        <dbReference type="ChEBI" id="CHEBI:15378"/>
        <dbReference type="ChEBI" id="CHEBI:30616"/>
        <dbReference type="ChEBI" id="CHEBI:43474"/>
        <dbReference type="ChEBI" id="CHEBI:57287"/>
        <dbReference type="ChEBI" id="CHEBI:57288"/>
        <dbReference type="ChEBI" id="CHEBI:74900"/>
        <dbReference type="ChEBI" id="CHEBI:82748"/>
        <dbReference type="ChEBI" id="CHEBI:456216"/>
        <dbReference type="EC" id="2.3.1.193"/>
    </reaction>
</comment>
<evidence type="ECO:0000256" key="3">
    <source>
        <dbReference type="ARBA" id="ARBA00022679"/>
    </source>
</evidence>
<evidence type="ECO:0000313" key="11">
    <source>
        <dbReference type="EMBL" id="SJZ80406.1"/>
    </source>
</evidence>
<dbReference type="InterPro" id="IPR016181">
    <property type="entry name" value="Acyl_CoA_acyltransferase"/>
</dbReference>
<keyword evidence="4 9" id="KW-0819">tRNA processing</keyword>
<dbReference type="Pfam" id="PF05127">
    <property type="entry name" value="NAT10_TcmA_helicase"/>
    <property type="match status" value="1"/>
</dbReference>
<feature type="binding site" evidence="9">
    <location>
        <position position="122"/>
    </location>
    <ligand>
        <name>ATP</name>
        <dbReference type="ChEBI" id="CHEBI:30616"/>
    </ligand>
</feature>
<keyword evidence="7 9" id="KW-0694">RNA-binding</keyword>
<evidence type="ECO:0000256" key="8">
    <source>
        <dbReference type="ARBA" id="ARBA00023315"/>
    </source>
</evidence>
<dbReference type="Proteomes" id="UP000190834">
    <property type="component" value="Unassembled WGS sequence"/>
</dbReference>
<dbReference type="InterPro" id="IPR032672">
    <property type="entry name" value="TmcA/NAT10/Kre33"/>
</dbReference>
<dbReference type="AlphaFoldDB" id="A0A1T4NMX8"/>
<dbReference type="Gene3D" id="3.40.50.300">
    <property type="entry name" value="P-loop containing nucleotide triphosphate hydrolases"/>
    <property type="match status" value="1"/>
</dbReference>
<keyword evidence="2 9" id="KW-0820">tRNA-binding</keyword>
<dbReference type="GO" id="GO:0051392">
    <property type="term" value="F:tRNA cytidine N4-acetyltransferase activity"/>
    <property type="evidence" value="ECO:0007669"/>
    <property type="project" value="UniProtKB-UniRule"/>
</dbReference>
<dbReference type="GO" id="GO:1990883">
    <property type="term" value="F:18S rRNA cytidine N-acetyltransferase activity"/>
    <property type="evidence" value="ECO:0007669"/>
    <property type="project" value="TreeGrafter"/>
</dbReference>
<keyword evidence="12" id="KW-1185">Reference proteome</keyword>
<organism evidence="11 12">
    <name type="scientific">Vibrio cincinnatiensis DSM 19608</name>
    <dbReference type="NCBI Taxonomy" id="1123491"/>
    <lineage>
        <taxon>Bacteria</taxon>
        <taxon>Pseudomonadati</taxon>
        <taxon>Pseudomonadota</taxon>
        <taxon>Gammaproteobacteria</taxon>
        <taxon>Vibrionales</taxon>
        <taxon>Vibrionaceae</taxon>
        <taxon>Vibrio</taxon>
    </lineage>
</organism>
<dbReference type="InterPro" id="IPR038321">
    <property type="entry name" value="TmcA_C_sf"/>
</dbReference>
<dbReference type="Gene3D" id="3.40.50.11040">
    <property type="match status" value="1"/>
</dbReference>
<dbReference type="EC" id="2.3.1.193" evidence="9"/>
<evidence type="ECO:0000313" key="12">
    <source>
        <dbReference type="Proteomes" id="UP000190834"/>
    </source>
</evidence>
<dbReference type="InterPro" id="IPR027417">
    <property type="entry name" value="P-loop_NTPase"/>
</dbReference>
<dbReference type="GO" id="GO:1904812">
    <property type="term" value="P:rRNA acetylation involved in maturation of SSU-rRNA"/>
    <property type="evidence" value="ECO:0007669"/>
    <property type="project" value="TreeGrafter"/>
</dbReference>
<dbReference type="GO" id="GO:0051391">
    <property type="term" value="P:tRNA acetylation"/>
    <property type="evidence" value="ECO:0007669"/>
    <property type="project" value="UniProtKB-UniRule"/>
</dbReference>
<dbReference type="SUPFAM" id="SSF52540">
    <property type="entry name" value="P-loop containing nucleoside triphosphate hydrolases"/>
    <property type="match status" value="1"/>
</dbReference>
<comment type="caution">
    <text evidence="9">Lacks conserved residue(s) required for the propagation of feature annotation.</text>
</comment>
<dbReference type="GO" id="GO:0000049">
    <property type="term" value="F:tRNA binding"/>
    <property type="evidence" value="ECO:0007669"/>
    <property type="project" value="UniProtKB-UniRule"/>
</dbReference>
<keyword evidence="5 9" id="KW-0547">Nucleotide-binding</keyword>
<dbReference type="PANTHER" id="PTHR10925:SF5">
    <property type="entry name" value="RNA CYTIDINE ACETYLTRANSFERASE"/>
    <property type="match status" value="1"/>
</dbReference>
<dbReference type="Pfam" id="PF08351">
    <property type="entry name" value="TmcA_N"/>
    <property type="match status" value="1"/>
</dbReference>
<keyword evidence="3 9" id="KW-0808">Transferase</keyword>
<evidence type="ECO:0000256" key="9">
    <source>
        <dbReference type="HAMAP-Rule" id="MF_01886"/>
    </source>
</evidence>
<dbReference type="InterPro" id="IPR007807">
    <property type="entry name" value="TcmA/NAT10_helicase"/>
</dbReference>
<dbReference type="STRING" id="1123491.SAMN02745782_01379"/>
<comment type="similarity">
    <text evidence="9">Belongs to the TmcA family.</text>
</comment>
<name>A0A1T4NMX8_VIBCI</name>
<evidence type="ECO:0000256" key="6">
    <source>
        <dbReference type="ARBA" id="ARBA00022840"/>
    </source>
</evidence>
<dbReference type="CDD" id="cd04301">
    <property type="entry name" value="NAT_SF"/>
    <property type="match status" value="1"/>
</dbReference>
<dbReference type="PANTHER" id="PTHR10925">
    <property type="entry name" value="N-ACETYLTRANSFERASE 10"/>
    <property type="match status" value="1"/>
</dbReference>
<dbReference type="InterPro" id="IPR000182">
    <property type="entry name" value="GNAT_dom"/>
</dbReference>
<evidence type="ECO:0000259" key="10">
    <source>
        <dbReference type="PROSITE" id="PS51186"/>
    </source>
</evidence>
<evidence type="ECO:0000256" key="2">
    <source>
        <dbReference type="ARBA" id="ARBA00022555"/>
    </source>
</evidence>
<feature type="domain" description="N-acetyltransferase" evidence="10">
    <location>
        <begin position="323"/>
        <end position="507"/>
    </location>
</feature>
<evidence type="ECO:0000256" key="7">
    <source>
        <dbReference type="ARBA" id="ARBA00022884"/>
    </source>
</evidence>
<keyword evidence="8 9" id="KW-0012">Acyltransferase</keyword>
<comment type="subcellular location">
    <subcellularLocation>
        <location evidence="9">Cytoplasm</location>
    </subcellularLocation>
</comment>
<evidence type="ECO:0000256" key="5">
    <source>
        <dbReference type="ARBA" id="ARBA00022741"/>
    </source>
</evidence>